<dbReference type="Pfam" id="PF01094">
    <property type="entry name" value="ANF_receptor"/>
    <property type="match status" value="1"/>
</dbReference>
<name>A0A6P9CHJ5_PANGU</name>
<dbReference type="InterPro" id="IPR001828">
    <property type="entry name" value="ANF_lig-bd_rcpt"/>
</dbReference>
<keyword evidence="7 11" id="KW-0472">Membrane</keyword>
<feature type="transmembrane region" description="Helical" evidence="11">
    <location>
        <begin position="465"/>
        <end position="488"/>
    </location>
</feature>
<sequence>MYQHILALVFTIKEINRNPELLPNITLGFHIVNNYFPVRITYKATLSLLSTQQKFVPNFTCDLKKTFIAAIGGRLAESSFIMATVLANYKIPQLAYGTFSSVHGEKNLFPSLYQMVPSEMHQYSGVIQLLQHFGWNWIGILAMDDYYGDMFLQEIEPLLSQNNICYAFIFRPPQKAYVDEYIHLIATELRYDQLFMDDKVKVCLIYALTPAMENLRIIIFVTSWTSLPSLGKVWIITSHWNFESLSIQRVWDIQSFHGALSFAVRSKEPPGFQEFLHSVRPYWAKEDNFIQNFWEQAFDCPLHSSSLNEDNKFHSYLQSIVFNNNMGDTITFDENRELIMGFDVANWITFPNNSFSRVKVGTLEPQAPPGKGLALNDNQILWHRSFNQVLPLSVCNDHCYPGSCRKKKEGEKFCCYDCVPCSEGQISDEIDMDTCMKCPVNEYPNNIQNQCIPKMFTYLSYNESLGILFVTLAIVFSLMSLLVVGLFWRHRETPIVKANNWSLTCTLLFSLLFCFLCSFLFMGRPEKMTCFLRQTTFGIIFSVALSSILAKTMIVILAFMATKPGSGMRKWVGKGLANSIVLLGSFIQVGICTVWLSTSPPFPDTDLHSLKGEIIMECNEGSVIMFYCVLGYMGFLAIVSFNIAFQARKLPSSFNEAKFITFSMLVFCSVWLTFVPTYLSTKGKYMVAVEIFSILSSSSGLLGCIFFPKCYIILLRPEMNKKEHLIRKEKFCTSSLVTSGSGEHGGVCPPFIPVGGDSGTPPGAAVTTLGYCPHPFSTWESLLAEERMREVHFSSAVAVEGPVHRGSGVEASIGRVGLGFGLGGPGVLRKTSSSSCFSGMKILAALKLQRWLFCTSSLVTSGSGEHGGVCPPFIPVGGDSGASPFCVQ</sequence>
<accession>A0A6P9CHJ5</accession>
<keyword evidence="5 11" id="KW-1133">Transmembrane helix</keyword>
<evidence type="ECO:0000256" key="2">
    <source>
        <dbReference type="ARBA" id="ARBA00022475"/>
    </source>
</evidence>
<feature type="transmembrane region" description="Helical" evidence="11">
    <location>
        <begin position="535"/>
        <end position="559"/>
    </location>
</feature>
<feature type="transmembrane region" description="Helical" evidence="11">
    <location>
        <begin position="691"/>
        <end position="714"/>
    </location>
</feature>
<protein>
    <submittedName>
        <fullName evidence="14">Vomeronasal type-2 receptor 26-like</fullName>
    </submittedName>
</protein>
<dbReference type="InterPro" id="IPR011500">
    <property type="entry name" value="GPCR_3_9-Cys_dom"/>
</dbReference>
<evidence type="ECO:0000313" key="13">
    <source>
        <dbReference type="Proteomes" id="UP001652622"/>
    </source>
</evidence>
<keyword evidence="13" id="KW-1185">Reference proteome</keyword>
<dbReference type="PROSITE" id="PS50259">
    <property type="entry name" value="G_PROTEIN_RECEP_F3_4"/>
    <property type="match status" value="1"/>
</dbReference>
<evidence type="ECO:0000256" key="5">
    <source>
        <dbReference type="ARBA" id="ARBA00022989"/>
    </source>
</evidence>
<dbReference type="GO" id="GO:0005886">
    <property type="term" value="C:plasma membrane"/>
    <property type="evidence" value="ECO:0007669"/>
    <property type="project" value="UniProtKB-SubCell"/>
</dbReference>
<dbReference type="PANTHER" id="PTHR24061:SF599">
    <property type="entry name" value="G-PROTEIN COUPLED RECEPTORS FAMILY 3 PROFILE DOMAIN-CONTAINING PROTEIN"/>
    <property type="match status" value="1"/>
</dbReference>
<dbReference type="InterPro" id="IPR028082">
    <property type="entry name" value="Peripla_BP_I"/>
</dbReference>
<evidence type="ECO:0000256" key="4">
    <source>
        <dbReference type="ARBA" id="ARBA00022729"/>
    </source>
</evidence>
<evidence type="ECO:0000259" key="12">
    <source>
        <dbReference type="PROSITE" id="PS50259"/>
    </source>
</evidence>
<dbReference type="GO" id="GO:0004930">
    <property type="term" value="F:G protein-coupled receptor activity"/>
    <property type="evidence" value="ECO:0007669"/>
    <property type="project" value="UniProtKB-KW"/>
</dbReference>
<feature type="transmembrane region" description="Helical" evidence="11">
    <location>
        <begin position="580"/>
        <end position="598"/>
    </location>
</feature>
<dbReference type="Gene3D" id="3.40.50.2300">
    <property type="match status" value="3"/>
</dbReference>
<keyword evidence="2" id="KW-1003">Cell membrane</keyword>
<proteinExistence type="predicted"/>
<feature type="domain" description="G-protein coupled receptors family 3 profile" evidence="12">
    <location>
        <begin position="465"/>
        <end position="729"/>
    </location>
</feature>
<keyword evidence="10" id="KW-0807">Transducer</keyword>
<keyword evidence="4" id="KW-0732">Signal</keyword>
<feature type="transmembrane region" description="Helical" evidence="11">
    <location>
        <begin position="500"/>
        <end position="523"/>
    </location>
</feature>
<evidence type="ECO:0000313" key="14">
    <source>
        <dbReference type="RefSeq" id="XP_034278651.2"/>
    </source>
</evidence>
<evidence type="ECO:0000256" key="6">
    <source>
        <dbReference type="ARBA" id="ARBA00023040"/>
    </source>
</evidence>
<dbReference type="InParanoid" id="A0A6P9CHJ5"/>
<keyword evidence="9" id="KW-0325">Glycoprotein</keyword>
<dbReference type="GeneID" id="117668698"/>
<reference evidence="14" key="1">
    <citation type="submission" date="2025-08" db="UniProtKB">
        <authorList>
            <consortium name="RefSeq"/>
        </authorList>
    </citation>
    <scope>IDENTIFICATION</scope>
    <source>
        <tissue evidence="14">Blood</tissue>
    </source>
</reference>
<gene>
    <name evidence="14" type="primary">LOC117668698</name>
</gene>
<evidence type="ECO:0000256" key="9">
    <source>
        <dbReference type="ARBA" id="ARBA00023180"/>
    </source>
</evidence>
<evidence type="ECO:0000256" key="11">
    <source>
        <dbReference type="SAM" id="Phobius"/>
    </source>
</evidence>
<dbReference type="KEGG" id="pgut:117668698"/>
<keyword evidence="8" id="KW-0675">Receptor</keyword>
<dbReference type="InterPro" id="IPR004073">
    <property type="entry name" value="GPCR_3_vmron_rcpt_2"/>
</dbReference>
<dbReference type="Pfam" id="PF07562">
    <property type="entry name" value="NCD3G"/>
    <property type="match status" value="1"/>
</dbReference>
<dbReference type="InterPro" id="IPR017979">
    <property type="entry name" value="GPCR_3_CS"/>
</dbReference>
<dbReference type="Proteomes" id="UP001652622">
    <property type="component" value="Unplaced"/>
</dbReference>
<dbReference type="InterPro" id="IPR000337">
    <property type="entry name" value="GPCR_3"/>
</dbReference>
<evidence type="ECO:0000256" key="3">
    <source>
        <dbReference type="ARBA" id="ARBA00022692"/>
    </source>
</evidence>
<dbReference type="Pfam" id="PF00003">
    <property type="entry name" value="7tm_3"/>
    <property type="match status" value="1"/>
</dbReference>
<dbReference type="SUPFAM" id="SSF53822">
    <property type="entry name" value="Periplasmic binding protein-like I"/>
    <property type="match status" value="1"/>
</dbReference>
<dbReference type="PROSITE" id="PS00981">
    <property type="entry name" value="G_PROTEIN_RECEP_F3_3"/>
    <property type="match status" value="1"/>
</dbReference>
<dbReference type="PRINTS" id="PR00248">
    <property type="entry name" value="GPCRMGR"/>
</dbReference>
<dbReference type="AlphaFoldDB" id="A0A6P9CHJ5"/>
<feature type="transmembrane region" description="Helical" evidence="11">
    <location>
        <begin position="657"/>
        <end position="679"/>
    </location>
</feature>
<dbReference type="RefSeq" id="XP_034278651.2">
    <property type="nucleotide sequence ID" value="XM_034422760.2"/>
</dbReference>
<dbReference type="InterPro" id="IPR017978">
    <property type="entry name" value="GPCR_3_C"/>
</dbReference>
<keyword evidence="6" id="KW-0297">G-protein coupled receptor</keyword>
<dbReference type="Gene3D" id="2.10.50.30">
    <property type="entry name" value="GPCR, family 3, nine cysteines domain"/>
    <property type="match status" value="1"/>
</dbReference>
<dbReference type="InterPro" id="IPR000068">
    <property type="entry name" value="GPCR_3_Ca_sens_rcpt-rel"/>
</dbReference>
<evidence type="ECO:0000256" key="8">
    <source>
        <dbReference type="ARBA" id="ARBA00023170"/>
    </source>
</evidence>
<dbReference type="InterPro" id="IPR038550">
    <property type="entry name" value="GPCR_3_9-Cys_sf"/>
</dbReference>
<keyword evidence="3 11" id="KW-0812">Transmembrane</keyword>
<evidence type="ECO:0000256" key="7">
    <source>
        <dbReference type="ARBA" id="ARBA00023136"/>
    </source>
</evidence>
<evidence type="ECO:0000256" key="1">
    <source>
        <dbReference type="ARBA" id="ARBA00004651"/>
    </source>
</evidence>
<comment type="subcellular location">
    <subcellularLocation>
        <location evidence="1">Cell membrane</location>
        <topology evidence="1">Multi-pass membrane protein</topology>
    </subcellularLocation>
</comment>
<feature type="transmembrane region" description="Helical" evidence="11">
    <location>
        <begin position="624"/>
        <end position="645"/>
    </location>
</feature>
<dbReference type="PRINTS" id="PR01535">
    <property type="entry name" value="VOMERONASL2R"/>
</dbReference>
<evidence type="ECO:0000256" key="10">
    <source>
        <dbReference type="ARBA" id="ARBA00023224"/>
    </source>
</evidence>
<organism evidence="13 14">
    <name type="scientific">Pantherophis guttatus</name>
    <name type="common">Corn snake</name>
    <name type="synonym">Elaphe guttata</name>
    <dbReference type="NCBI Taxonomy" id="94885"/>
    <lineage>
        <taxon>Eukaryota</taxon>
        <taxon>Metazoa</taxon>
        <taxon>Chordata</taxon>
        <taxon>Craniata</taxon>
        <taxon>Vertebrata</taxon>
        <taxon>Euteleostomi</taxon>
        <taxon>Lepidosauria</taxon>
        <taxon>Squamata</taxon>
        <taxon>Bifurcata</taxon>
        <taxon>Unidentata</taxon>
        <taxon>Episquamata</taxon>
        <taxon>Toxicofera</taxon>
        <taxon>Serpentes</taxon>
        <taxon>Colubroidea</taxon>
        <taxon>Colubridae</taxon>
        <taxon>Colubrinae</taxon>
        <taxon>Pantherophis</taxon>
    </lineage>
</organism>
<dbReference type="PANTHER" id="PTHR24061">
    <property type="entry name" value="CALCIUM-SENSING RECEPTOR-RELATED"/>
    <property type="match status" value="1"/>
</dbReference>